<name>A0A094X746_9BACT</name>
<comment type="caution">
    <text evidence="1">The sequence shown here is derived from an EMBL/GenBank/DDBJ whole genome shotgun (WGS) entry which is preliminary data.</text>
</comment>
<dbReference type="PATRIC" id="fig|178606.4.peg.943"/>
<dbReference type="AlphaFoldDB" id="A0A094X746"/>
<dbReference type="Proteomes" id="UP000029452">
    <property type="component" value="Unassembled WGS sequence"/>
</dbReference>
<dbReference type="EMBL" id="JPGK01000003">
    <property type="protein sequence ID" value="KGA94369.1"/>
    <property type="molecule type" value="Genomic_DNA"/>
</dbReference>
<reference evidence="1 2" key="1">
    <citation type="submission" date="2014-06" db="EMBL/GenBank/DDBJ databases">
        <title>Draft genome sequence of iron oxidizing acidophile Leptospirillum ferriphilum DSM14647.</title>
        <authorList>
            <person name="Cardenas J.P."/>
            <person name="Lazcano M."/>
            <person name="Ossandon F.J."/>
            <person name="Corbett M."/>
            <person name="Holmes D.S."/>
            <person name="Watkin E."/>
        </authorList>
    </citation>
    <scope>NUCLEOTIDE SEQUENCE [LARGE SCALE GENOMIC DNA]</scope>
    <source>
        <strain evidence="1 2">DSM 14647</strain>
    </source>
</reference>
<protein>
    <submittedName>
        <fullName evidence="1">Uncharacterized protein</fullName>
    </submittedName>
</protein>
<accession>A0A094X746</accession>
<gene>
    <name evidence="1" type="ORF">LptCag_1132</name>
</gene>
<organism evidence="1 2">
    <name type="scientific">Leptospirillum ferriphilum</name>
    <dbReference type="NCBI Taxonomy" id="178606"/>
    <lineage>
        <taxon>Bacteria</taxon>
        <taxon>Pseudomonadati</taxon>
        <taxon>Nitrospirota</taxon>
        <taxon>Nitrospiria</taxon>
        <taxon>Nitrospirales</taxon>
        <taxon>Nitrospiraceae</taxon>
        <taxon>Leptospirillum</taxon>
    </lineage>
</organism>
<sequence>MLAVFPLPVFSPGPSFHLDLRFRGKIPFAGMPDNTSRKKR</sequence>
<proteinExistence type="predicted"/>
<evidence type="ECO:0000313" key="2">
    <source>
        <dbReference type="Proteomes" id="UP000029452"/>
    </source>
</evidence>
<evidence type="ECO:0000313" key="1">
    <source>
        <dbReference type="EMBL" id="KGA94369.1"/>
    </source>
</evidence>